<accession>A0A498CVK8</accession>
<dbReference type="AlphaFoldDB" id="A0A498CVK8"/>
<gene>
    <name evidence="1" type="ORF">D9K80_17835</name>
</gene>
<proteinExistence type="predicted"/>
<protein>
    <submittedName>
        <fullName evidence="1">Uncharacterized protein</fullName>
    </submittedName>
</protein>
<evidence type="ECO:0000313" key="1">
    <source>
        <dbReference type="EMBL" id="RLL28221.1"/>
    </source>
</evidence>
<name>A0A498CVK8_9GAMM</name>
<reference evidence="1 2" key="1">
    <citation type="submission" date="2018-09" db="EMBL/GenBank/DDBJ databases">
        <title>The draft genome of Acinetobacter sp. strains.</title>
        <authorList>
            <person name="Qin J."/>
            <person name="Feng Y."/>
            <person name="Zong Z."/>
        </authorList>
    </citation>
    <scope>NUCLEOTIDE SEQUENCE [LARGE SCALE GENOMIC DNA]</scope>
    <source>
        <strain evidence="1 2">WCHAc060003</strain>
    </source>
</reference>
<organism evidence="1 2">
    <name type="scientific">Acinetobacter cumulans</name>
    <dbReference type="NCBI Taxonomy" id="2136182"/>
    <lineage>
        <taxon>Bacteria</taxon>
        <taxon>Pseudomonadati</taxon>
        <taxon>Pseudomonadota</taxon>
        <taxon>Gammaproteobacteria</taxon>
        <taxon>Moraxellales</taxon>
        <taxon>Moraxellaceae</taxon>
        <taxon>Acinetobacter</taxon>
    </lineage>
</organism>
<comment type="caution">
    <text evidence="1">The sequence shown here is derived from an EMBL/GenBank/DDBJ whole genome shotgun (WGS) entry which is preliminary data.</text>
</comment>
<dbReference type="Proteomes" id="UP000267166">
    <property type="component" value="Unassembled WGS sequence"/>
</dbReference>
<dbReference type="EMBL" id="RCHD01000084">
    <property type="protein sequence ID" value="RLL28221.1"/>
    <property type="molecule type" value="Genomic_DNA"/>
</dbReference>
<sequence length="185" mass="21018">MQTEIDHYLTEQNSLLMQQNNLLAEQNKALTQQVDSLKTILTGYSEVEQELQDKISILQSEKQAQQALISALKIELSKIEQGSFSEQLQQTFQENLKTQLQTQLARALNQLDLNSAVSDLVKVELKQIQMTIGTQQTDIEKALSKILQLKVPTNFYEDLETQSEQINTLGETVERLIALINNLND</sequence>
<evidence type="ECO:0000313" key="2">
    <source>
        <dbReference type="Proteomes" id="UP000267166"/>
    </source>
</evidence>